<evidence type="ECO:0000313" key="2">
    <source>
        <dbReference type="EMBL" id="KAL1253926.1"/>
    </source>
</evidence>
<sequence length="84" mass="9550">MEEYIGFPQSLAPNPMRNDSLMTPDRGAAGEIELKVPQRMISYRRAMLHGCYVQAKRIRREVSRCTIKQKCVLQPGRVEESGGL</sequence>
<feature type="region of interest" description="Disordered" evidence="1">
    <location>
        <begin position="1"/>
        <end position="24"/>
    </location>
</feature>
<gene>
    <name evidence="2" type="ORF">QQF64_016155</name>
</gene>
<protein>
    <submittedName>
        <fullName evidence="2">Uncharacterized protein</fullName>
    </submittedName>
</protein>
<accession>A0ABR3LM18</accession>
<dbReference type="EMBL" id="JAYMGO010000020">
    <property type="protein sequence ID" value="KAL1253926.1"/>
    <property type="molecule type" value="Genomic_DNA"/>
</dbReference>
<keyword evidence="3" id="KW-1185">Reference proteome</keyword>
<reference evidence="2 3" key="1">
    <citation type="submission" date="2023-09" db="EMBL/GenBank/DDBJ databases">
        <authorList>
            <person name="Wang M."/>
        </authorList>
    </citation>
    <scope>NUCLEOTIDE SEQUENCE [LARGE SCALE GENOMIC DNA]</scope>
    <source>
        <strain evidence="2">GT-2023</strain>
        <tissue evidence="2">Liver</tissue>
    </source>
</reference>
<evidence type="ECO:0000313" key="3">
    <source>
        <dbReference type="Proteomes" id="UP001558613"/>
    </source>
</evidence>
<evidence type="ECO:0000256" key="1">
    <source>
        <dbReference type="SAM" id="MobiDB-lite"/>
    </source>
</evidence>
<dbReference type="Proteomes" id="UP001558613">
    <property type="component" value="Unassembled WGS sequence"/>
</dbReference>
<name>A0ABR3LM18_9TELE</name>
<proteinExistence type="predicted"/>
<organism evidence="2 3">
    <name type="scientific">Cirrhinus molitorella</name>
    <name type="common">mud carp</name>
    <dbReference type="NCBI Taxonomy" id="172907"/>
    <lineage>
        <taxon>Eukaryota</taxon>
        <taxon>Metazoa</taxon>
        <taxon>Chordata</taxon>
        <taxon>Craniata</taxon>
        <taxon>Vertebrata</taxon>
        <taxon>Euteleostomi</taxon>
        <taxon>Actinopterygii</taxon>
        <taxon>Neopterygii</taxon>
        <taxon>Teleostei</taxon>
        <taxon>Ostariophysi</taxon>
        <taxon>Cypriniformes</taxon>
        <taxon>Cyprinidae</taxon>
        <taxon>Labeoninae</taxon>
        <taxon>Labeonini</taxon>
        <taxon>Cirrhinus</taxon>
    </lineage>
</organism>
<comment type="caution">
    <text evidence="2">The sequence shown here is derived from an EMBL/GenBank/DDBJ whole genome shotgun (WGS) entry which is preliminary data.</text>
</comment>